<accession>A0ABD7X170</accession>
<keyword evidence="1" id="KW-0812">Transmembrane</keyword>
<dbReference type="AlphaFoldDB" id="A0ABD7X170"/>
<gene>
    <name evidence="2" type="ORF">PWO00_10790</name>
</gene>
<dbReference type="Proteomes" id="UP001220217">
    <property type="component" value="Chromosome"/>
</dbReference>
<evidence type="ECO:0000313" key="3">
    <source>
        <dbReference type="Proteomes" id="UP001220217"/>
    </source>
</evidence>
<dbReference type="PANTHER" id="PTHR37305:SF1">
    <property type="entry name" value="MEMBRANE PROTEIN"/>
    <property type="match status" value="1"/>
</dbReference>
<dbReference type="CDD" id="cd21809">
    <property type="entry name" value="ABC-2_lan_permease-like"/>
    <property type="match status" value="1"/>
</dbReference>
<protein>
    <submittedName>
        <fullName evidence="2">ABC transporter permease</fullName>
    </submittedName>
</protein>
<evidence type="ECO:0000313" key="2">
    <source>
        <dbReference type="EMBL" id="WEA46419.1"/>
    </source>
</evidence>
<dbReference type="EMBL" id="CP118718">
    <property type="protein sequence ID" value="WEA46419.1"/>
    <property type="molecule type" value="Genomic_DNA"/>
</dbReference>
<organism evidence="2 3">
    <name type="scientific">Priestia aryabhattai</name>
    <name type="common">Bacillus aryabhattai</name>
    <dbReference type="NCBI Taxonomy" id="412384"/>
    <lineage>
        <taxon>Bacteria</taxon>
        <taxon>Bacillati</taxon>
        <taxon>Bacillota</taxon>
        <taxon>Bacilli</taxon>
        <taxon>Bacillales</taxon>
        <taxon>Bacillaceae</taxon>
        <taxon>Priestia</taxon>
    </lineage>
</organism>
<feature type="transmembrane region" description="Helical" evidence="1">
    <location>
        <begin position="174"/>
        <end position="196"/>
    </location>
</feature>
<dbReference type="Pfam" id="PF12730">
    <property type="entry name" value="ABC2_membrane_4"/>
    <property type="match status" value="1"/>
</dbReference>
<feature type="transmembrane region" description="Helical" evidence="1">
    <location>
        <begin position="143"/>
        <end position="167"/>
    </location>
</feature>
<feature type="transmembrane region" description="Helical" evidence="1">
    <location>
        <begin position="102"/>
        <end position="131"/>
    </location>
</feature>
<proteinExistence type="predicted"/>
<feature type="transmembrane region" description="Helical" evidence="1">
    <location>
        <begin position="61"/>
        <end position="81"/>
    </location>
</feature>
<keyword evidence="1" id="KW-0472">Membrane</keyword>
<dbReference type="RefSeq" id="WP_221814978.1">
    <property type="nucleotide sequence ID" value="NZ_CP118718.1"/>
</dbReference>
<reference evidence="2 3" key="1">
    <citation type="submission" date="2023-02" db="EMBL/GenBank/DDBJ databases">
        <title>Complete genome sequence of Priestia aryabhattai G5MAi6, a methanol-tolerant strain isolated from tap water in Hong Kong.</title>
        <authorList>
            <person name="Leung K.M."/>
            <person name="Lai G.K.K."/>
            <person name="Griffin S.D.J."/>
        </authorList>
    </citation>
    <scope>NUCLEOTIDE SEQUENCE [LARGE SCALE GENOMIC DNA]</scope>
    <source>
        <strain evidence="2 3">G5MAi6</strain>
    </source>
</reference>
<sequence length="235" mass="26808">MFIKILQAEGMKLKRKWLWFLLFLGPAGVVGLTLVDYSVRYEYLIQQNPNVWEGLFHETNITLPTAFLLGGTILASNIAHVEYHRSSWKQLLSLPVTRLSVYTAKFIVVMAMLLIASAFLSIGIIGLGWWLGFGLPSSWKTLFVYNFYPFFSAIPFVAIQIWLSMLFKNQSRSLALGIMMSVTMSGMGELPSWFIWQWPMLVFSDYRNTYMITGAIIGIFLYGAGAFHFIRKDVA</sequence>
<dbReference type="PANTHER" id="PTHR37305">
    <property type="entry name" value="INTEGRAL MEMBRANE PROTEIN-RELATED"/>
    <property type="match status" value="1"/>
</dbReference>
<keyword evidence="1" id="KW-1133">Transmembrane helix</keyword>
<feature type="transmembrane region" description="Helical" evidence="1">
    <location>
        <begin position="208"/>
        <end position="230"/>
    </location>
</feature>
<name>A0ABD7X170_PRIAR</name>
<evidence type="ECO:0000256" key="1">
    <source>
        <dbReference type="SAM" id="Phobius"/>
    </source>
</evidence>